<evidence type="ECO:0000256" key="1">
    <source>
        <dbReference type="SAM" id="MobiDB-lite"/>
    </source>
</evidence>
<keyword evidence="3" id="KW-1185">Reference proteome</keyword>
<reference evidence="2" key="1">
    <citation type="submission" date="2023-06" db="EMBL/GenBank/DDBJ databases">
        <title>Reference genome for the Northern bat (Eptesicus nilssonii), a most northern bat species.</title>
        <authorList>
            <person name="Laine V.N."/>
            <person name="Pulliainen A.T."/>
            <person name="Lilley T.M."/>
        </authorList>
    </citation>
    <scope>NUCLEOTIDE SEQUENCE</scope>
    <source>
        <strain evidence="2">BLF_Eptnil</strain>
        <tissue evidence="2">Kidney</tissue>
    </source>
</reference>
<protein>
    <submittedName>
        <fullName evidence="2">Uncharacterized protein</fullName>
    </submittedName>
</protein>
<dbReference type="EMBL" id="JAULJE010000007">
    <property type="protein sequence ID" value="KAK1340919.1"/>
    <property type="molecule type" value="Genomic_DNA"/>
</dbReference>
<evidence type="ECO:0000313" key="3">
    <source>
        <dbReference type="Proteomes" id="UP001177744"/>
    </source>
</evidence>
<accession>A0AA40LRE7</accession>
<dbReference type="Proteomes" id="UP001177744">
    <property type="component" value="Unassembled WGS sequence"/>
</dbReference>
<sequence length="212" mass="23321">MTEHRGGLAQSPGEGETLVPILAPTGPGNTRPGRGILWKSHTQGAKEPHVAREPQFADHGSKRSSLTHLDSGIVLTDAEMSSPWCGSRLNDIETLGMRQHDRDGHLHSRSKLSKTALGKIKSDTVIQFLPSCSTHVMSKVDTNEQLRRIAQMRIVEYDYKPEFASAMGINIAHQTGLRPKPQSDIPRGVPDCERAQARPRDPTSEQIRDPGL</sequence>
<feature type="compositionally biased region" description="Basic and acidic residues" evidence="1">
    <location>
        <begin position="190"/>
        <end position="212"/>
    </location>
</feature>
<feature type="compositionally biased region" description="Basic and acidic residues" evidence="1">
    <location>
        <begin position="44"/>
        <end position="61"/>
    </location>
</feature>
<organism evidence="2 3">
    <name type="scientific">Cnephaeus nilssonii</name>
    <name type="common">Northern bat</name>
    <name type="synonym">Eptesicus nilssonii</name>
    <dbReference type="NCBI Taxonomy" id="3371016"/>
    <lineage>
        <taxon>Eukaryota</taxon>
        <taxon>Metazoa</taxon>
        <taxon>Chordata</taxon>
        <taxon>Craniata</taxon>
        <taxon>Vertebrata</taxon>
        <taxon>Euteleostomi</taxon>
        <taxon>Mammalia</taxon>
        <taxon>Eutheria</taxon>
        <taxon>Laurasiatheria</taxon>
        <taxon>Chiroptera</taxon>
        <taxon>Yangochiroptera</taxon>
        <taxon>Vespertilionidae</taxon>
        <taxon>Cnephaeus</taxon>
    </lineage>
</organism>
<dbReference type="AlphaFoldDB" id="A0AA40LRE7"/>
<feature type="region of interest" description="Disordered" evidence="1">
    <location>
        <begin position="1"/>
        <end position="64"/>
    </location>
</feature>
<feature type="region of interest" description="Disordered" evidence="1">
    <location>
        <begin position="176"/>
        <end position="212"/>
    </location>
</feature>
<evidence type="ECO:0000313" key="2">
    <source>
        <dbReference type="EMBL" id="KAK1340919.1"/>
    </source>
</evidence>
<comment type="caution">
    <text evidence="2">The sequence shown here is derived from an EMBL/GenBank/DDBJ whole genome shotgun (WGS) entry which is preliminary data.</text>
</comment>
<gene>
    <name evidence="2" type="ORF">QTO34_017317</name>
</gene>
<proteinExistence type="predicted"/>
<feature type="compositionally biased region" description="Low complexity" evidence="1">
    <location>
        <begin position="24"/>
        <end position="35"/>
    </location>
</feature>
<name>A0AA40LRE7_CNENI</name>